<dbReference type="Proteomes" id="UP001066276">
    <property type="component" value="Chromosome 6"/>
</dbReference>
<accession>A0AAV7QFY3</accession>
<organism evidence="2 3">
    <name type="scientific">Pleurodeles waltl</name>
    <name type="common">Iberian ribbed newt</name>
    <dbReference type="NCBI Taxonomy" id="8319"/>
    <lineage>
        <taxon>Eukaryota</taxon>
        <taxon>Metazoa</taxon>
        <taxon>Chordata</taxon>
        <taxon>Craniata</taxon>
        <taxon>Vertebrata</taxon>
        <taxon>Euteleostomi</taxon>
        <taxon>Amphibia</taxon>
        <taxon>Batrachia</taxon>
        <taxon>Caudata</taxon>
        <taxon>Salamandroidea</taxon>
        <taxon>Salamandridae</taxon>
        <taxon>Pleurodelinae</taxon>
        <taxon>Pleurodeles</taxon>
    </lineage>
</organism>
<feature type="compositionally biased region" description="Basic and acidic residues" evidence="1">
    <location>
        <begin position="24"/>
        <end position="38"/>
    </location>
</feature>
<feature type="compositionally biased region" description="Polar residues" evidence="1">
    <location>
        <begin position="57"/>
        <end position="77"/>
    </location>
</feature>
<name>A0AAV7QFY3_PLEWA</name>
<evidence type="ECO:0000313" key="2">
    <source>
        <dbReference type="EMBL" id="KAJ1137188.1"/>
    </source>
</evidence>
<feature type="region of interest" description="Disordered" evidence="1">
    <location>
        <begin position="1"/>
        <end position="84"/>
    </location>
</feature>
<reference evidence="2" key="1">
    <citation type="journal article" date="2022" name="bioRxiv">
        <title>Sequencing and chromosome-scale assembly of the giantPleurodeles waltlgenome.</title>
        <authorList>
            <person name="Brown T."/>
            <person name="Elewa A."/>
            <person name="Iarovenko S."/>
            <person name="Subramanian E."/>
            <person name="Araus A.J."/>
            <person name="Petzold A."/>
            <person name="Susuki M."/>
            <person name="Suzuki K.-i.T."/>
            <person name="Hayashi T."/>
            <person name="Toyoda A."/>
            <person name="Oliveira C."/>
            <person name="Osipova E."/>
            <person name="Leigh N.D."/>
            <person name="Simon A."/>
            <person name="Yun M.H."/>
        </authorList>
    </citation>
    <scope>NUCLEOTIDE SEQUENCE</scope>
    <source>
        <strain evidence="2">20211129_DDA</strain>
        <tissue evidence="2">Liver</tissue>
    </source>
</reference>
<protein>
    <submittedName>
        <fullName evidence="2">Uncharacterized protein</fullName>
    </submittedName>
</protein>
<evidence type="ECO:0000313" key="3">
    <source>
        <dbReference type="Proteomes" id="UP001066276"/>
    </source>
</evidence>
<dbReference type="EMBL" id="JANPWB010000010">
    <property type="protein sequence ID" value="KAJ1137188.1"/>
    <property type="molecule type" value="Genomic_DNA"/>
</dbReference>
<keyword evidence="3" id="KW-1185">Reference proteome</keyword>
<evidence type="ECO:0000256" key="1">
    <source>
        <dbReference type="SAM" id="MobiDB-lite"/>
    </source>
</evidence>
<sequence length="84" mass="9251">MEQSLRGRRIRPRALPLRSASVCARERRGKERGEEVRESACGGTSERPPPRLAVSGAVTQLQRGLSGNQVEMSSPCRTSHHELS</sequence>
<comment type="caution">
    <text evidence="2">The sequence shown here is derived from an EMBL/GenBank/DDBJ whole genome shotgun (WGS) entry which is preliminary data.</text>
</comment>
<gene>
    <name evidence="2" type="ORF">NDU88_003601</name>
</gene>
<proteinExistence type="predicted"/>
<feature type="compositionally biased region" description="Basic residues" evidence="1">
    <location>
        <begin position="1"/>
        <end position="12"/>
    </location>
</feature>
<dbReference type="AlphaFoldDB" id="A0AAV7QFY3"/>